<comment type="caution">
    <text evidence="2">The sequence shown here is derived from an EMBL/GenBank/DDBJ whole genome shotgun (WGS) entry which is preliminary data.</text>
</comment>
<feature type="compositionally biased region" description="Polar residues" evidence="1">
    <location>
        <begin position="74"/>
        <end position="89"/>
    </location>
</feature>
<dbReference type="AlphaFoldDB" id="A0A9J6CWA8"/>
<feature type="compositionally biased region" description="Basic and acidic residues" evidence="1">
    <location>
        <begin position="53"/>
        <end position="62"/>
    </location>
</feature>
<feature type="compositionally biased region" description="Acidic residues" evidence="1">
    <location>
        <begin position="265"/>
        <end position="274"/>
    </location>
</feature>
<protein>
    <submittedName>
        <fullName evidence="2">Uncharacterized protein</fullName>
    </submittedName>
</protein>
<dbReference type="EMBL" id="JABSTU010005548">
    <property type="protein sequence ID" value="KAH7942636.1"/>
    <property type="molecule type" value="Genomic_DNA"/>
</dbReference>
<name>A0A9J6CWA8_RHIMP</name>
<feature type="region of interest" description="Disordered" evidence="1">
    <location>
        <begin position="22"/>
        <end position="89"/>
    </location>
</feature>
<reference evidence="2" key="1">
    <citation type="journal article" date="2020" name="Cell">
        <title>Large-Scale Comparative Analyses of Tick Genomes Elucidate Their Genetic Diversity and Vector Capacities.</title>
        <authorList>
            <consortium name="Tick Genome and Microbiome Consortium (TIGMIC)"/>
            <person name="Jia N."/>
            <person name="Wang J."/>
            <person name="Shi W."/>
            <person name="Du L."/>
            <person name="Sun Y."/>
            <person name="Zhan W."/>
            <person name="Jiang J.F."/>
            <person name="Wang Q."/>
            <person name="Zhang B."/>
            <person name="Ji P."/>
            <person name="Bell-Sakyi L."/>
            <person name="Cui X.M."/>
            <person name="Yuan T.T."/>
            <person name="Jiang B.G."/>
            <person name="Yang W.F."/>
            <person name="Lam T.T."/>
            <person name="Chang Q.C."/>
            <person name="Ding S.J."/>
            <person name="Wang X.J."/>
            <person name="Zhu J.G."/>
            <person name="Ruan X.D."/>
            <person name="Zhao L."/>
            <person name="Wei J.T."/>
            <person name="Ye R.Z."/>
            <person name="Que T.C."/>
            <person name="Du C.H."/>
            <person name="Zhou Y.H."/>
            <person name="Cheng J.X."/>
            <person name="Dai P.F."/>
            <person name="Guo W.B."/>
            <person name="Han X.H."/>
            <person name="Huang E.J."/>
            <person name="Li L.F."/>
            <person name="Wei W."/>
            <person name="Gao Y.C."/>
            <person name="Liu J.Z."/>
            <person name="Shao H.Z."/>
            <person name="Wang X."/>
            <person name="Wang C.C."/>
            <person name="Yang T.C."/>
            <person name="Huo Q.B."/>
            <person name="Li W."/>
            <person name="Chen H.Y."/>
            <person name="Chen S.E."/>
            <person name="Zhou L.G."/>
            <person name="Ni X.B."/>
            <person name="Tian J.H."/>
            <person name="Sheng Y."/>
            <person name="Liu T."/>
            <person name="Pan Y.S."/>
            <person name="Xia L.Y."/>
            <person name="Li J."/>
            <person name="Zhao F."/>
            <person name="Cao W.C."/>
        </authorList>
    </citation>
    <scope>NUCLEOTIDE SEQUENCE</scope>
    <source>
        <strain evidence="2">Rmic-2018</strain>
    </source>
</reference>
<sequence length="284" mass="31326">MSPLATAATRALSTKAFWLASANPTEDLTHAPSKSRPPGPRHANRHCANAPRGPEEQEEARKSSSSFSGCIPTNRGSDTSLPASSRSSTRANLPELFALLATQRKADQGKRQRDDFEEPTKPSVHRRRGRPPTKTTSGRTPSDERNIWLRHQHQAVASGLRPRKCSGHQRLSKTSLEGGPSCLERLQKPKAVADFTAVVVWRMRQKFAILSKPGRRMATFRKTGVPALSWARLDVEVTSTIWADRRRGVRGLNSALLGFVVIQPPEDDDDEDDDSCLRPLRGGS</sequence>
<accession>A0A9J6CWA8</accession>
<dbReference type="Proteomes" id="UP000821866">
    <property type="component" value="Unassembled WGS sequence"/>
</dbReference>
<feature type="region of interest" description="Disordered" evidence="1">
    <location>
        <begin position="104"/>
        <end position="146"/>
    </location>
</feature>
<proteinExistence type="predicted"/>
<gene>
    <name evidence="2" type="ORF">HPB51_028686</name>
</gene>
<evidence type="ECO:0000313" key="2">
    <source>
        <dbReference type="EMBL" id="KAH7942636.1"/>
    </source>
</evidence>
<organism evidence="2 3">
    <name type="scientific">Rhipicephalus microplus</name>
    <name type="common">Cattle tick</name>
    <name type="synonym">Boophilus microplus</name>
    <dbReference type="NCBI Taxonomy" id="6941"/>
    <lineage>
        <taxon>Eukaryota</taxon>
        <taxon>Metazoa</taxon>
        <taxon>Ecdysozoa</taxon>
        <taxon>Arthropoda</taxon>
        <taxon>Chelicerata</taxon>
        <taxon>Arachnida</taxon>
        <taxon>Acari</taxon>
        <taxon>Parasitiformes</taxon>
        <taxon>Ixodida</taxon>
        <taxon>Ixodoidea</taxon>
        <taxon>Ixodidae</taxon>
        <taxon>Rhipicephalinae</taxon>
        <taxon>Rhipicephalus</taxon>
        <taxon>Boophilus</taxon>
    </lineage>
</organism>
<reference evidence="2" key="2">
    <citation type="submission" date="2021-09" db="EMBL/GenBank/DDBJ databases">
        <authorList>
            <person name="Jia N."/>
            <person name="Wang J."/>
            <person name="Shi W."/>
            <person name="Du L."/>
            <person name="Sun Y."/>
            <person name="Zhan W."/>
            <person name="Jiang J."/>
            <person name="Wang Q."/>
            <person name="Zhang B."/>
            <person name="Ji P."/>
            <person name="Sakyi L.B."/>
            <person name="Cui X."/>
            <person name="Yuan T."/>
            <person name="Jiang B."/>
            <person name="Yang W."/>
            <person name="Lam T.T.-Y."/>
            <person name="Chang Q."/>
            <person name="Ding S."/>
            <person name="Wang X."/>
            <person name="Zhu J."/>
            <person name="Ruan X."/>
            <person name="Zhao L."/>
            <person name="Wei J."/>
            <person name="Que T."/>
            <person name="Du C."/>
            <person name="Cheng J."/>
            <person name="Dai P."/>
            <person name="Han X."/>
            <person name="Huang E."/>
            <person name="Gao Y."/>
            <person name="Liu J."/>
            <person name="Shao H."/>
            <person name="Ye R."/>
            <person name="Li L."/>
            <person name="Wei W."/>
            <person name="Wang X."/>
            <person name="Wang C."/>
            <person name="Huo Q."/>
            <person name="Li W."/>
            <person name="Guo W."/>
            <person name="Chen H."/>
            <person name="Chen S."/>
            <person name="Zhou L."/>
            <person name="Zhou L."/>
            <person name="Ni X."/>
            <person name="Tian J."/>
            <person name="Zhou Y."/>
            <person name="Sheng Y."/>
            <person name="Liu T."/>
            <person name="Pan Y."/>
            <person name="Xia L."/>
            <person name="Li J."/>
            <person name="Zhao F."/>
            <person name="Cao W."/>
        </authorList>
    </citation>
    <scope>NUCLEOTIDE SEQUENCE</scope>
    <source>
        <strain evidence="2">Rmic-2018</strain>
        <tissue evidence="2">Larvae</tissue>
    </source>
</reference>
<evidence type="ECO:0000313" key="3">
    <source>
        <dbReference type="Proteomes" id="UP000821866"/>
    </source>
</evidence>
<feature type="compositionally biased region" description="Basic and acidic residues" evidence="1">
    <location>
        <begin position="104"/>
        <end position="120"/>
    </location>
</feature>
<evidence type="ECO:0000256" key="1">
    <source>
        <dbReference type="SAM" id="MobiDB-lite"/>
    </source>
</evidence>
<feature type="region of interest" description="Disordered" evidence="1">
    <location>
        <begin position="265"/>
        <end position="284"/>
    </location>
</feature>
<keyword evidence="3" id="KW-1185">Reference proteome</keyword>